<protein>
    <submittedName>
        <fullName evidence="2">Epimerase</fullName>
    </submittedName>
</protein>
<feature type="domain" description="NAD-dependent epimerase/dehydratase" evidence="1">
    <location>
        <begin position="3"/>
        <end position="226"/>
    </location>
</feature>
<proteinExistence type="predicted"/>
<reference evidence="2 3" key="1">
    <citation type="submission" date="2018-03" db="EMBL/GenBank/DDBJ databases">
        <title>Bacteriophage NCPPB3778 and a type I-E CRISPR drive the evolution of the US Biological Select Agent, Rathayibacter toxicus.</title>
        <authorList>
            <person name="Davis E.W.II."/>
            <person name="Tabima J.F."/>
            <person name="Weisberg A.J."/>
            <person name="Dantas Lopes L."/>
            <person name="Wiseman M.S."/>
            <person name="Wiseman M.S."/>
            <person name="Pupko T."/>
            <person name="Belcher M.S."/>
            <person name="Sechler A.J."/>
            <person name="Tancos M.A."/>
            <person name="Schroeder B.K."/>
            <person name="Murray T.D."/>
            <person name="Luster D.G."/>
            <person name="Schneider W.L."/>
            <person name="Rogers E."/>
            <person name="Andreote F.D."/>
            <person name="Grunwald N.J."/>
            <person name="Putnam M.L."/>
            <person name="Chang J.H."/>
        </authorList>
    </citation>
    <scope>NUCLEOTIDE SEQUENCE [LARGE SCALE GENOMIC DNA]</scope>
    <source>
        <strain evidence="2 3">DSM 15932</strain>
    </source>
</reference>
<evidence type="ECO:0000313" key="3">
    <source>
        <dbReference type="Proteomes" id="UP000285317"/>
    </source>
</evidence>
<dbReference type="KEGG" id="rfs:C1I64_07015"/>
<accession>A0A3Q9UXZ3</accession>
<evidence type="ECO:0000259" key="1">
    <source>
        <dbReference type="Pfam" id="PF01370"/>
    </source>
</evidence>
<dbReference type="Proteomes" id="UP000285317">
    <property type="component" value="Chromosome"/>
</dbReference>
<dbReference type="EMBL" id="CP028137">
    <property type="protein sequence ID" value="AZZ51821.1"/>
    <property type="molecule type" value="Genomic_DNA"/>
</dbReference>
<dbReference type="Gene3D" id="3.40.50.720">
    <property type="entry name" value="NAD(P)-binding Rossmann-like Domain"/>
    <property type="match status" value="1"/>
</dbReference>
<organism evidence="2 3">
    <name type="scientific">Rathayibacter festucae DSM 15932</name>
    <dbReference type="NCBI Taxonomy" id="1328866"/>
    <lineage>
        <taxon>Bacteria</taxon>
        <taxon>Bacillati</taxon>
        <taxon>Actinomycetota</taxon>
        <taxon>Actinomycetes</taxon>
        <taxon>Micrococcales</taxon>
        <taxon>Microbacteriaceae</taxon>
        <taxon>Rathayibacter</taxon>
    </lineage>
</organism>
<sequence>MHVVVIGGSGHIGSFLVPRLVRAGHQVTNIARGTSTPYTAGPEWEQVRNVVADRQQEDEDGVFAARVRDLRPDVVIDLVCFTVDSARALVEGLRGHVGHLISCGSVWRYGPTLKLPIREGEGTPAIDEYGRQKEAIALLLKAETAAGGLRTTTLHPGHISGPGWAPIGPLGNLDPAVWETLATGGTLRMPGSGAESLHHVHADDVAQAFELAVARPEEAAGEDFHIVAPSALTVRGFAQIAAGWFGQEAALESIGWEEFRRSAGDDLADASWGHLHRSQYFSIEKAATLLGYAPRYEPEAAVLEALESLVERGELTLPVALPPRAH</sequence>
<dbReference type="Pfam" id="PF01370">
    <property type="entry name" value="Epimerase"/>
    <property type="match status" value="1"/>
</dbReference>
<name>A0A3Q9UXZ3_9MICO</name>
<dbReference type="InterPro" id="IPR001509">
    <property type="entry name" value="Epimerase_deHydtase"/>
</dbReference>
<dbReference type="InterPro" id="IPR036291">
    <property type="entry name" value="NAD(P)-bd_dom_sf"/>
</dbReference>
<dbReference type="RefSeq" id="WP_127886712.1">
    <property type="nucleotide sequence ID" value="NZ_CP028137.1"/>
</dbReference>
<dbReference type="AlphaFoldDB" id="A0A3Q9UXZ3"/>
<gene>
    <name evidence="2" type="ORF">C1I64_07015</name>
</gene>
<dbReference type="PANTHER" id="PTHR43245">
    <property type="entry name" value="BIFUNCTIONAL POLYMYXIN RESISTANCE PROTEIN ARNA"/>
    <property type="match status" value="1"/>
</dbReference>
<evidence type="ECO:0000313" key="2">
    <source>
        <dbReference type="EMBL" id="AZZ51821.1"/>
    </source>
</evidence>
<dbReference type="InterPro" id="IPR050177">
    <property type="entry name" value="Lipid_A_modif_metabolic_enz"/>
</dbReference>
<dbReference type="SUPFAM" id="SSF51735">
    <property type="entry name" value="NAD(P)-binding Rossmann-fold domains"/>
    <property type="match status" value="1"/>
</dbReference>